<dbReference type="InterPro" id="IPR036770">
    <property type="entry name" value="Ankyrin_rpt-contain_sf"/>
</dbReference>
<proteinExistence type="predicted"/>
<dbReference type="SMART" id="SM00248">
    <property type="entry name" value="ANK"/>
    <property type="match status" value="5"/>
</dbReference>
<sequence>MSIPNFIDKMTRIQKGLLKFIKSDNESDLQELTNIIQNEKSIDDKYEFKSFLHLISKISNNHYRTKNFYDKIDQILSFYREQIQTYFTNNEIFNIFKSNKRILLFLFNEKIIIFDKNILYKISKKKYEESYYSQYFMPEINSITKNNDNSNLETIPDDFEEKRKKGENDLYICELIRNDSVIEFITFVNKNNISLNTIIKTSIYETNSFLIKNKEQSLIEYAAFFGSIQIFQFLLMNKIELKPSLWKYVIHGQNNDLIHLLENKYIECSNEENIIESIKCHHNKLTDYFFNFEKNNKVQNFYSIILKYYNFEYLQKEMINKSSFLDLCKNDYFLFVQNILPSVNINEITNNSKEFRGKIEDPNFEQILILSHNKILYQQKSALHVAVEKENIDIIKLLLSCNDIDVNLLYKSHLGSCIEDDQKTALHIAVKKSNPEIVKLLLSCKKIDVNCIKSKFRLPYYNNETALHIAVENENTEIVLLLLSCKNIDVNIYMESGSVAAAHLCHKMTALFMAVKKGNLEIVNALCSHKSTNIELPFISSILSGEQVVPIKRLTLEEKTPMRFAQEQHYQDIYNILMKKQ</sequence>
<evidence type="ECO:0000313" key="4">
    <source>
        <dbReference type="EMBL" id="KAK8849291.1"/>
    </source>
</evidence>
<dbReference type="PANTHER" id="PTHR24124:SF14">
    <property type="entry name" value="CHROMOSOME UNDETERMINED SCAFFOLD_25, WHOLE GENOME SHOTGUN SEQUENCE"/>
    <property type="match status" value="1"/>
</dbReference>
<keyword evidence="2 3" id="KW-0040">ANK repeat</keyword>
<gene>
    <name evidence="4" type="ORF">M9Y10_018660</name>
</gene>
<reference evidence="4 5" key="1">
    <citation type="submission" date="2024-04" db="EMBL/GenBank/DDBJ databases">
        <title>Tritrichomonas musculus Genome.</title>
        <authorList>
            <person name="Alves-Ferreira E."/>
            <person name="Grigg M."/>
            <person name="Lorenzi H."/>
            <person name="Galac M."/>
        </authorList>
    </citation>
    <scope>NUCLEOTIDE SEQUENCE [LARGE SCALE GENOMIC DNA]</scope>
    <source>
        <strain evidence="4 5">EAF2021</strain>
    </source>
</reference>
<dbReference type="EMBL" id="JAPFFF010000026">
    <property type="protein sequence ID" value="KAK8849291.1"/>
    <property type="molecule type" value="Genomic_DNA"/>
</dbReference>
<dbReference type="InterPro" id="IPR002110">
    <property type="entry name" value="Ankyrin_rpt"/>
</dbReference>
<dbReference type="PROSITE" id="PS50088">
    <property type="entry name" value="ANK_REPEAT"/>
    <property type="match status" value="2"/>
</dbReference>
<accession>A0ABR2HMQ8</accession>
<keyword evidence="1" id="KW-0677">Repeat</keyword>
<feature type="repeat" description="ANK" evidence="3">
    <location>
        <begin position="421"/>
        <end position="443"/>
    </location>
</feature>
<dbReference type="Pfam" id="PF00023">
    <property type="entry name" value="Ank"/>
    <property type="match status" value="2"/>
</dbReference>
<keyword evidence="5" id="KW-1185">Reference proteome</keyword>
<evidence type="ECO:0000313" key="5">
    <source>
        <dbReference type="Proteomes" id="UP001470230"/>
    </source>
</evidence>
<dbReference type="PROSITE" id="PS50297">
    <property type="entry name" value="ANK_REP_REGION"/>
    <property type="match status" value="2"/>
</dbReference>
<evidence type="ECO:0000256" key="2">
    <source>
        <dbReference type="ARBA" id="ARBA00023043"/>
    </source>
</evidence>
<name>A0ABR2HMQ8_9EUKA</name>
<evidence type="ECO:0000256" key="3">
    <source>
        <dbReference type="PROSITE-ProRule" id="PRU00023"/>
    </source>
</evidence>
<dbReference type="Gene3D" id="1.25.40.20">
    <property type="entry name" value="Ankyrin repeat-containing domain"/>
    <property type="match status" value="2"/>
</dbReference>
<dbReference type="PANTHER" id="PTHR24124">
    <property type="entry name" value="ANKYRIN REPEAT FAMILY A"/>
    <property type="match status" value="1"/>
</dbReference>
<comment type="caution">
    <text evidence="4">The sequence shown here is derived from an EMBL/GenBank/DDBJ whole genome shotgun (WGS) entry which is preliminary data.</text>
</comment>
<protein>
    <recommendedName>
        <fullName evidence="6">DUF3447 domain-containing protein</fullName>
    </recommendedName>
</protein>
<feature type="repeat" description="ANK" evidence="3">
    <location>
        <begin position="462"/>
        <end position="484"/>
    </location>
</feature>
<dbReference type="Proteomes" id="UP001470230">
    <property type="component" value="Unassembled WGS sequence"/>
</dbReference>
<organism evidence="4 5">
    <name type="scientific">Tritrichomonas musculus</name>
    <dbReference type="NCBI Taxonomy" id="1915356"/>
    <lineage>
        <taxon>Eukaryota</taxon>
        <taxon>Metamonada</taxon>
        <taxon>Parabasalia</taxon>
        <taxon>Tritrichomonadida</taxon>
        <taxon>Tritrichomonadidae</taxon>
        <taxon>Tritrichomonas</taxon>
    </lineage>
</organism>
<evidence type="ECO:0008006" key="6">
    <source>
        <dbReference type="Google" id="ProtNLM"/>
    </source>
</evidence>
<dbReference type="SUPFAM" id="SSF48403">
    <property type="entry name" value="Ankyrin repeat"/>
    <property type="match status" value="1"/>
</dbReference>
<evidence type="ECO:0000256" key="1">
    <source>
        <dbReference type="ARBA" id="ARBA00022737"/>
    </source>
</evidence>
<dbReference type="Pfam" id="PF12796">
    <property type="entry name" value="Ank_2"/>
    <property type="match status" value="1"/>
</dbReference>